<dbReference type="AlphaFoldDB" id="A0ABC8S3A1"/>
<evidence type="ECO:0000313" key="5">
    <source>
        <dbReference type="Proteomes" id="UP001642360"/>
    </source>
</evidence>
<feature type="transmembrane region" description="Helical" evidence="3">
    <location>
        <begin position="405"/>
        <end position="425"/>
    </location>
</feature>
<accession>A0ABC8S3A1</accession>
<keyword evidence="3" id="KW-0472">Membrane</keyword>
<comment type="caution">
    <text evidence="4">The sequence shown here is derived from an EMBL/GenBank/DDBJ whole genome shotgun (WGS) entry which is preliminary data.</text>
</comment>
<reference evidence="4 5" key="1">
    <citation type="submission" date="2024-02" db="EMBL/GenBank/DDBJ databases">
        <authorList>
            <person name="Vignale AGUSTIN F."/>
            <person name="Sosa J E."/>
            <person name="Modenutti C."/>
        </authorList>
    </citation>
    <scope>NUCLEOTIDE SEQUENCE [LARGE SCALE GENOMIC DNA]</scope>
</reference>
<keyword evidence="3" id="KW-0812">Transmembrane</keyword>
<organism evidence="4 5">
    <name type="scientific">Ilex paraguariensis</name>
    <name type="common">yerba mate</name>
    <dbReference type="NCBI Taxonomy" id="185542"/>
    <lineage>
        <taxon>Eukaryota</taxon>
        <taxon>Viridiplantae</taxon>
        <taxon>Streptophyta</taxon>
        <taxon>Embryophyta</taxon>
        <taxon>Tracheophyta</taxon>
        <taxon>Spermatophyta</taxon>
        <taxon>Magnoliopsida</taxon>
        <taxon>eudicotyledons</taxon>
        <taxon>Gunneridae</taxon>
        <taxon>Pentapetalae</taxon>
        <taxon>asterids</taxon>
        <taxon>campanulids</taxon>
        <taxon>Aquifoliales</taxon>
        <taxon>Aquifoliaceae</taxon>
        <taxon>Ilex</taxon>
    </lineage>
</organism>
<evidence type="ECO:0000256" key="3">
    <source>
        <dbReference type="SAM" id="Phobius"/>
    </source>
</evidence>
<dbReference type="InterPro" id="IPR046848">
    <property type="entry name" value="E_motif"/>
</dbReference>
<dbReference type="PROSITE" id="PS51375">
    <property type="entry name" value="PPR"/>
    <property type="match status" value="3"/>
</dbReference>
<feature type="repeat" description="PPR" evidence="2">
    <location>
        <begin position="51"/>
        <end position="81"/>
    </location>
</feature>
<evidence type="ECO:0000256" key="1">
    <source>
        <dbReference type="ARBA" id="ARBA00022737"/>
    </source>
</evidence>
<dbReference type="Pfam" id="PF12854">
    <property type="entry name" value="PPR_1"/>
    <property type="match status" value="1"/>
</dbReference>
<name>A0ABC8S3A1_9AQUA</name>
<proteinExistence type="predicted"/>
<evidence type="ECO:0000313" key="4">
    <source>
        <dbReference type="EMBL" id="CAK9148812.1"/>
    </source>
</evidence>
<evidence type="ECO:0008006" key="6">
    <source>
        <dbReference type="Google" id="ProtNLM"/>
    </source>
</evidence>
<keyword evidence="1" id="KW-0677">Repeat</keyword>
<sequence length="446" mass="49918">KDVWFAWKAIWVLRHPLSGAPPSGDPPLSGEKENFDKAEELYAETPMNWHDSVGSNALINGYLKMGKLDQAVRVFEGMMEKDVVSWSSMVDGYCRNGRLGEARVLFDRMEGKNVVTWTVMINGYVKMACFEDGFGCIDAVNNVFCTMKERDVVSWNSLIAGYVQAEEIKEAYKLFKEVPDKDVVSWTTMITGFSSRGMTGKSTELFKMMPEKDDVPWTALISGFVNNGECEEAIHWFIAGLAIKPRLASTCSCFENGYGTRFPHSRVWGALLGATRNHVRLELAKLAAQHLSELEPHNAAPYVVLFDLYSVSGNMKDEEQVRIAKKLKGIKKSPGCSWIMVQDKVTCSFQETDSVQSVFLVVGNSSSMMVLAIIVMLFRTITVMTLLVAFSFYGANQLKFHWVECYEKLLVGSVLCLVGVLTLVFHHHDGDVSSTGEHLHRKLIAI</sequence>
<dbReference type="InterPro" id="IPR011990">
    <property type="entry name" value="TPR-like_helical_dom_sf"/>
</dbReference>
<dbReference type="Pfam" id="PF20431">
    <property type="entry name" value="E_motif"/>
    <property type="match status" value="1"/>
</dbReference>
<feature type="non-terminal residue" evidence="4">
    <location>
        <position position="1"/>
    </location>
</feature>
<gene>
    <name evidence="4" type="ORF">ILEXP_LOCUS16801</name>
</gene>
<feature type="transmembrane region" description="Helical" evidence="3">
    <location>
        <begin position="368"/>
        <end position="393"/>
    </location>
</feature>
<dbReference type="Gene3D" id="1.25.40.10">
    <property type="entry name" value="Tetratricopeptide repeat domain"/>
    <property type="match status" value="2"/>
</dbReference>
<dbReference type="InterPro" id="IPR046960">
    <property type="entry name" value="PPR_At4g14850-like_plant"/>
</dbReference>
<dbReference type="EMBL" id="CAUOFW020001809">
    <property type="protein sequence ID" value="CAK9148812.1"/>
    <property type="molecule type" value="Genomic_DNA"/>
</dbReference>
<dbReference type="InterPro" id="IPR002885">
    <property type="entry name" value="PPR_rpt"/>
</dbReference>
<dbReference type="NCBIfam" id="TIGR00756">
    <property type="entry name" value="PPR"/>
    <property type="match status" value="4"/>
</dbReference>
<dbReference type="Proteomes" id="UP001642360">
    <property type="component" value="Unassembled WGS sequence"/>
</dbReference>
<protein>
    <recommendedName>
        <fullName evidence="6">Chlororespiratory reduction 4</fullName>
    </recommendedName>
</protein>
<feature type="repeat" description="PPR" evidence="2">
    <location>
        <begin position="82"/>
        <end position="116"/>
    </location>
</feature>
<dbReference type="Pfam" id="PF01535">
    <property type="entry name" value="PPR"/>
    <property type="match status" value="4"/>
</dbReference>
<keyword evidence="3" id="KW-1133">Transmembrane helix</keyword>
<keyword evidence="5" id="KW-1185">Reference proteome</keyword>
<evidence type="ECO:0000256" key="2">
    <source>
        <dbReference type="PROSITE-ProRule" id="PRU00708"/>
    </source>
</evidence>
<feature type="repeat" description="PPR" evidence="2">
    <location>
        <begin position="151"/>
        <end position="185"/>
    </location>
</feature>
<dbReference type="PANTHER" id="PTHR47926">
    <property type="entry name" value="PENTATRICOPEPTIDE REPEAT-CONTAINING PROTEIN"/>
    <property type="match status" value="1"/>
</dbReference>